<evidence type="ECO:0000313" key="3">
    <source>
        <dbReference type="Proteomes" id="UP001228049"/>
    </source>
</evidence>
<feature type="domain" description="Fibronectin type-III" evidence="1">
    <location>
        <begin position="1193"/>
        <end position="1281"/>
    </location>
</feature>
<feature type="domain" description="Fibronectin type-III" evidence="1">
    <location>
        <begin position="203"/>
        <end position="311"/>
    </location>
</feature>
<feature type="domain" description="Fibronectin type-III" evidence="1">
    <location>
        <begin position="106"/>
        <end position="202"/>
    </location>
</feature>
<dbReference type="FunFam" id="2.60.40.10:FF:001379">
    <property type="entry name" value="Usherin"/>
    <property type="match status" value="1"/>
</dbReference>
<feature type="domain" description="Fibronectin type-III" evidence="1">
    <location>
        <begin position="1284"/>
        <end position="1374"/>
    </location>
</feature>
<feature type="domain" description="Fibronectin type-III" evidence="1">
    <location>
        <begin position="722"/>
        <end position="812"/>
    </location>
</feature>
<feature type="domain" description="Fibronectin type-III" evidence="1">
    <location>
        <begin position="1376"/>
        <end position="1462"/>
    </location>
</feature>
<organism evidence="2 3">
    <name type="scientific">Dissostichus eleginoides</name>
    <name type="common">Patagonian toothfish</name>
    <name type="synonym">Dissostichus amissus</name>
    <dbReference type="NCBI Taxonomy" id="100907"/>
    <lineage>
        <taxon>Eukaryota</taxon>
        <taxon>Metazoa</taxon>
        <taxon>Chordata</taxon>
        <taxon>Craniata</taxon>
        <taxon>Vertebrata</taxon>
        <taxon>Euteleostomi</taxon>
        <taxon>Actinopterygii</taxon>
        <taxon>Neopterygii</taxon>
        <taxon>Teleostei</taxon>
        <taxon>Neoteleostei</taxon>
        <taxon>Acanthomorphata</taxon>
        <taxon>Eupercaria</taxon>
        <taxon>Perciformes</taxon>
        <taxon>Notothenioidei</taxon>
        <taxon>Nototheniidae</taxon>
        <taxon>Dissostichus</taxon>
    </lineage>
</organism>
<feature type="domain" description="Fibronectin type-III" evidence="1">
    <location>
        <begin position="415"/>
        <end position="508"/>
    </location>
</feature>
<reference evidence="2" key="1">
    <citation type="submission" date="2023-04" db="EMBL/GenBank/DDBJ databases">
        <title>Chromosome-level genome of Chaenocephalus aceratus.</title>
        <authorList>
            <person name="Park H."/>
        </authorList>
    </citation>
    <scope>NUCLEOTIDE SEQUENCE</scope>
    <source>
        <strain evidence="2">DE</strain>
        <tissue evidence="2">Muscle</tissue>
    </source>
</reference>
<feature type="domain" description="Fibronectin type-III" evidence="1">
    <location>
        <begin position="627"/>
        <end position="720"/>
    </location>
</feature>
<dbReference type="Gene3D" id="2.60.40.10">
    <property type="entry name" value="Immunoglobulins"/>
    <property type="match status" value="15"/>
</dbReference>
<dbReference type="PANTHER" id="PTHR46957:SF7">
    <property type="entry name" value="USHERIN"/>
    <property type="match status" value="1"/>
</dbReference>
<dbReference type="PROSITE" id="PS50853">
    <property type="entry name" value="FN3"/>
    <property type="match status" value="13"/>
</dbReference>
<dbReference type="CDD" id="cd00063">
    <property type="entry name" value="FN3"/>
    <property type="match status" value="14"/>
</dbReference>
<dbReference type="Proteomes" id="UP001228049">
    <property type="component" value="Unassembled WGS sequence"/>
</dbReference>
<sequence>MVEIRTLQTAPEGPILLELTNQSSRSLRARWTAPPRPNGNLSYKLYYKSKDGDGVVDGSTVAGSWLSVTDLQPYTNYSFWIRGCNTQGCVESLPLNVTTTPAAPDGLSPPSLTHATSSSLNVSWSAPAHSNAPGPLRYSLQMRTSPQRPGVRLVENATDTFSYHVEGLSPFTQYVFRVVVSHTHGQTVGPWATLRTAEDSPGPVDSPAVSELHPRSAIVTWVPPSQPNGMITNYTLYLYPSFISSLDFKPSSVSSTSTTLSSTSVIVPGNTTSYTFLDLLPYQTYRLQVEACSSVGCSVSEMSQEFRTLPAPPEGVPAPHLYSDTPTSVLLSWGAPESNNGPLERWLIERRVAGTKQVSTVGHLPPDPPPLSFLDSSSALSPWTSYQYRLVLHNQAGNTTGPWVSITTRPSRPAGLNPPRVKVLGPQSLQVTWSPPLIPNGEIHGYEIRLPEPRIFHDSGNASALNITIKDLIPYTNYSITLLSCSNGGGHVGGCTESLPMPATTLPTIPEGLEPLSVVAVSESFLAISWQPPSRPNGPNIRYKLLRRKTHQPLAIATVPTVTAVSPPPSEDLHRWLHVYSGTKLFYQDKGLSRFTRYQYQLEVHNDVGYSSGEIVEAVTMAGVPHHPPSLSAHAVNHTAVQVDWTQPSLQDLQGDVDSYFLTIASAQSSQNVTFPREIISTVISDLWPHTTYVLSIQVSNGAHNTTKASVNVTTEDGEPEGMSAPEVVPVNSSTVRVLWFPPLQPNGAVTGYYIYLNYLLHGSVDNSSGSYLLGDLLPFTVYNVQVEVCTVYACVRSNVTQTTTVEDLPADLATPHAHVISPRPSGIMLGYDVLRRTLRSCAVTSTGVTVGEGSGGVKFRCSYLLCPASHGVCGTSCFHPDTQVCCSGLLNTKKAHHHCCEGSYLTLSNSSSPVCCNGKLLPALPDHQCCGGYYVPLKNNENCCPDHSQGRVSVGMGDSCCGGVPYSTKGGQLCCRGSLHDGYGVRCCGGQIVDDTLVCCDDAQRGEMHIYTPGFICCGQEYINSSTSLCCVGKDGNPSMHPAGNETHQCMKGAVCPVAAASTAYCGSCDLDPSTTACTWLLSAHTKPDTPNATDSPSINISHEALSQGLSTHANRSHNTFKMADENLQLDGSLCASHEEVVYSGDANRYTYTDSVLEPFTTYEYRVRGWNSFGRGSSDVTTVSTSEDKPWGVAPPRWSRLGERDDIIQLLWQAPARPNGDITHYVILRDGQERYRGDETSFTDVGGIRPFQEFSYQLRVCNRAGCTDSTQVVAVTIQGVPEGVQPPVVTALSPSSLHVSWSEATRPNGKIQRSHLNQTGVGTIFTHISGPRNYTVFGLQPYTDYSFLLVGCTAVGCGASSPSTGRTLQAPPAGVWTSPRHLIINTSAVELYWDQPPRPNGHISQYRLNRDGHTIFTGDHRDQNYTDTGLVPNRRYGYELQASTGGGTGVSDKYVIQTPVSCPTGIQPPHNVTVLGPHSVSLAWTHPAQLHSSQPVNFNILFNPGSDNALMHHAGPDLHLTVTGLQPFTAFYIRVQACQSDGCGVGGEVYIRTLETAPEGLLPPTVRAAGARVLEIHWSPPQQPNGVITSYHIYRRPVGTEEELLVFIWSSGPLEFFDASPALCPFSFLQYRVRSYNSKGSVLSQWALAQTLQAEPQDMAPPTVTPTGAYSAHLKWSEPGQPNGLISDYRLVYKKHQQDPTLNSTAVTALTVESSVVSSLPWLFQMLHCGPGDHS</sequence>
<name>A0AAD9BVM7_DISEL</name>
<dbReference type="InterPro" id="IPR003961">
    <property type="entry name" value="FN3_dom"/>
</dbReference>
<evidence type="ECO:0000259" key="1">
    <source>
        <dbReference type="PROSITE" id="PS50853"/>
    </source>
</evidence>
<evidence type="ECO:0000313" key="2">
    <source>
        <dbReference type="EMBL" id="KAK1890760.1"/>
    </source>
</evidence>
<comment type="caution">
    <text evidence="2">The sequence shown here is derived from an EMBL/GenBank/DDBJ whole genome shotgun (WGS) entry which is preliminary data.</text>
</comment>
<proteinExistence type="predicted"/>
<dbReference type="InterPro" id="IPR056601">
    <property type="entry name" value="Galaxin_dom"/>
</dbReference>
<keyword evidence="3" id="KW-1185">Reference proteome</keyword>
<feature type="domain" description="Fibronectin type-III" evidence="1">
    <location>
        <begin position="1561"/>
        <end position="1658"/>
    </location>
</feature>
<dbReference type="FunFam" id="2.60.40.10:FF:001176">
    <property type="entry name" value="Usherin"/>
    <property type="match status" value="1"/>
</dbReference>
<feature type="domain" description="Fibronectin type-III" evidence="1">
    <location>
        <begin position="10"/>
        <end position="102"/>
    </location>
</feature>
<dbReference type="Pfam" id="PF00041">
    <property type="entry name" value="fn3"/>
    <property type="match status" value="9"/>
</dbReference>
<dbReference type="InterPro" id="IPR036116">
    <property type="entry name" value="FN3_sf"/>
</dbReference>
<dbReference type="Pfam" id="PF24748">
    <property type="entry name" value="Galaxin_repeat"/>
    <property type="match status" value="1"/>
</dbReference>
<dbReference type="FunFam" id="2.60.40.10:FF:000819">
    <property type="entry name" value="Usherin"/>
    <property type="match status" value="1"/>
</dbReference>
<gene>
    <name evidence="2" type="ORF">KUDE01_009591</name>
</gene>
<feature type="domain" description="Fibronectin type-III" evidence="1">
    <location>
        <begin position="512"/>
        <end position="626"/>
    </location>
</feature>
<accession>A0AAD9BVM7</accession>
<feature type="domain" description="Fibronectin type-III" evidence="1">
    <location>
        <begin position="312"/>
        <end position="414"/>
    </location>
</feature>
<feature type="domain" description="Fibronectin type-III" evidence="1">
    <location>
        <begin position="1466"/>
        <end position="1560"/>
    </location>
</feature>
<dbReference type="InterPro" id="IPR050713">
    <property type="entry name" value="RTP_Phos/Ushers"/>
</dbReference>
<dbReference type="SUPFAM" id="SSF49265">
    <property type="entry name" value="Fibronectin type III"/>
    <property type="match status" value="9"/>
</dbReference>
<dbReference type="EMBL" id="JASDAP010000015">
    <property type="protein sequence ID" value="KAK1890760.1"/>
    <property type="molecule type" value="Genomic_DNA"/>
</dbReference>
<dbReference type="SMART" id="SM00060">
    <property type="entry name" value="FN3"/>
    <property type="match status" value="14"/>
</dbReference>
<protein>
    <submittedName>
        <fullName evidence="2">Usherin</fullName>
    </submittedName>
</protein>
<feature type="non-terminal residue" evidence="2">
    <location>
        <position position="1"/>
    </location>
</feature>
<dbReference type="InterPro" id="IPR013783">
    <property type="entry name" value="Ig-like_fold"/>
</dbReference>
<dbReference type="PANTHER" id="PTHR46957">
    <property type="entry name" value="CYTOKINE RECEPTOR"/>
    <property type="match status" value="1"/>
</dbReference>